<evidence type="ECO:0000313" key="2">
    <source>
        <dbReference type="EMBL" id="KAK9292295.1"/>
    </source>
</evidence>
<dbReference type="InterPro" id="IPR055301">
    <property type="entry name" value="Lea14-like_2"/>
</dbReference>
<feature type="domain" description="Late embryogenesis abundant protein LEA-2 subgroup" evidence="1">
    <location>
        <begin position="38"/>
        <end position="127"/>
    </location>
</feature>
<protein>
    <recommendedName>
        <fullName evidence="1">Late embryogenesis abundant protein LEA-2 subgroup domain-containing protein</fullName>
    </recommendedName>
</protein>
<dbReference type="EMBL" id="JBBPBK010000001">
    <property type="protein sequence ID" value="KAK9292295.1"/>
    <property type="molecule type" value="Genomic_DNA"/>
</dbReference>
<dbReference type="AlphaFoldDB" id="A0AAP0SCU7"/>
<dbReference type="InterPro" id="IPR004864">
    <property type="entry name" value="LEA_2"/>
</dbReference>
<comment type="caution">
    <text evidence="2">The sequence shown here is derived from an EMBL/GenBank/DDBJ whole genome shotgun (WGS) entry which is preliminary data.</text>
</comment>
<evidence type="ECO:0000313" key="3">
    <source>
        <dbReference type="Proteomes" id="UP001415857"/>
    </source>
</evidence>
<dbReference type="PANTHER" id="PTHR31852">
    <property type="entry name" value="LATE EMBRYOGENESIS ABUNDANT (LEA) HYDROXYPROLINE-RICH GLYCOPROTEIN FAMILY"/>
    <property type="match status" value="1"/>
</dbReference>
<sequence length="143" mass="16140">MRIKNPKFRVRSLTMETPTAGNVNSSSTSMRFHAEVIVKNTNFGHYKFENSTITFSYLGNPVGKADVLKGRAKARSTKKMNVTVDVMTSSVPKDSRILVLKSYSKLNGKVHLMKVIKKKKSTEMDCTMNVNLKTYKVDDIKCK</sequence>
<dbReference type="Proteomes" id="UP001415857">
    <property type="component" value="Unassembled WGS sequence"/>
</dbReference>
<dbReference type="Pfam" id="PF03168">
    <property type="entry name" value="LEA_2"/>
    <property type="match status" value="1"/>
</dbReference>
<proteinExistence type="predicted"/>
<gene>
    <name evidence="2" type="ORF">L1049_020259</name>
</gene>
<keyword evidence="3" id="KW-1185">Reference proteome</keyword>
<accession>A0AAP0SCU7</accession>
<organism evidence="2 3">
    <name type="scientific">Liquidambar formosana</name>
    <name type="common">Formosan gum</name>
    <dbReference type="NCBI Taxonomy" id="63359"/>
    <lineage>
        <taxon>Eukaryota</taxon>
        <taxon>Viridiplantae</taxon>
        <taxon>Streptophyta</taxon>
        <taxon>Embryophyta</taxon>
        <taxon>Tracheophyta</taxon>
        <taxon>Spermatophyta</taxon>
        <taxon>Magnoliopsida</taxon>
        <taxon>eudicotyledons</taxon>
        <taxon>Gunneridae</taxon>
        <taxon>Pentapetalae</taxon>
        <taxon>Saxifragales</taxon>
        <taxon>Altingiaceae</taxon>
        <taxon>Liquidambar</taxon>
    </lineage>
</organism>
<evidence type="ECO:0000259" key="1">
    <source>
        <dbReference type="Pfam" id="PF03168"/>
    </source>
</evidence>
<reference evidence="2 3" key="1">
    <citation type="journal article" date="2024" name="Plant J.">
        <title>Genome sequences and population genomics reveal climatic adaptation and genomic divergence between two closely related sweetgum species.</title>
        <authorList>
            <person name="Xu W.Q."/>
            <person name="Ren C.Q."/>
            <person name="Zhang X.Y."/>
            <person name="Comes H.P."/>
            <person name="Liu X.H."/>
            <person name="Li Y.G."/>
            <person name="Kettle C.J."/>
            <person name="Jalonen R."/>
            <person name="Gaisberger H."/>
            <person name="Ma Y.Z."/>
            <person name="Qiu Y.X."/>
        </authorList>
    </citation>
    <scope>NUCLEOTIDE SEQUENCE [LARGE SCALE GENOMIC DNA]</scope>
    <source>
        <strain evidence="2">Hangzhou</strain>
    </source>
</reference>
<name>A0AAP0SCU7_LIQFO</name>